<keyword evidence="5" id="KW-0862">Zinc</keyword>
<gene>
    <name evidence="13" type="primary">SMKI12G1970</name>
    <name evidence="13" type="ORF">SMKI_12G1970</name>
</gene>
<dbReference type="InterPro" id="IPR013087">
    <property type="entry name" value="Znf_C2H2_type"/>
</dbReference>
<dbReference type="SMART" id="SM00355">
    <property type="entry name" value="ZnF_C2H2"/>
    <property type="match status" value="2"/>
</dbReference>
<sequence length="769" mass="86942">MDNVADPWYISSSGFVKDLQDEDYNQHPDNVNANIPQSENYPLNNDNANGLDNLIGMDYYNIDDLLTQELRDLDIPLVPSPRAGDDLCDKKNMDSAWSFGDDNNKFSHYSKKSMSSHKRGLSGTAIFGFLGHNKTLSISSLQQSILNMSKDPQPMELINEFKTQTAKANNEDFAQIREKDGENSYLSQVLLKQQEELRIALEKQKEVNEKLEKQLRDNQLQQEKLRRVLEEQEEVAQKLVSGTAKSNSKPGSPVILKTPAMQNSRTKDNAIIVTTNSANGGYQFPPPTLISPPMSNTSMNGSPSRKYRRNRYPNKSPESNELNLFPSNSAYLRDSELLSFSPQNYDLNMNTLAYDYEYNNRDKNDNSKRINTGDNISRLFEKTSPGEISTSPRISGNGLRSPFLLIADKNRDDRYLASTFTPRTQLSPIHKKRESAVSTVSTISQLQDDTEPIHMRNTQIPMARNGNALPSSTILPPIPGSSNNTPIKTSLPQKHIFQHTPVKVLPKDRNNLDPLLNAPDLTEHQLEIKTPIRRDSQNEMDCRTRAPPIARNPHKSPTLDITPPPPGEIIPRTSPMKITKKPTTLPPGTIDQYVKELPDKLFECLYPNCSKVFKRRYNIRSHIQTHLQDRPYACDFPGCAKAFVRNHDLIRHKISHNAKKFICPCGKRFNREDALMVHRSRMVCTGGKKLEHSISKKHISPKKSLLDSPYETSPVKETIARDKDGSVLMKMEQQLRDDMRKHGLLDPPPSTAPYEKNPSPTPSNESVGL</sequence>
<evidence type="ECO:0000259" key="12">
    <source>
        <dbReference type="PROSITE" id="PS50157"/>
    </source>
</evidence>
<feature type="region of interest" description="Disordered" evidence="11">
    <location>
        <begin position="281"/>
        <end position="321"/>
    </location>
</feature>
<feature type="region of interest" description="Disordered" evidence="11">
    <location>
        <begin position="545"/>
        <end position="584"/>
    </location>
</feature>
<dbReference type="InterPro" id="IPR036236">
    <property type="entry name" value="Znf_C2H2_sf"/>
</dbReference>
<evidence type="ECO:0000313" key="14">
    <source>
        <dbReference type="Proteomes" id="UP001161438"/>
    </source>
</evidence>
<dbReference type="FunFam" id="3.30.160.60:FF:001752">
    <property type="entry name" value="Transcriptional factor SWI5"/>
    <property type="match status" value="1"/>
</dbReference>
<proteinExistence type="predicted"/>
<keyword evidence="10" id="KW-0175">Coiled coil</keyword>
<dbReference type="PROSITE" id="PS00028">
    <property type="entry name" value="ZINC_FINGER_C2H2_1"/>
    <property type="match status" value="2"/>
</dbReference>
<dbReference type="GO" id="GO:0000981">
    <property type="term" value="F:DNA-binding transcription factor activity, RNA polymerase II-specific"/>
    <property type="evidence" value="ECO:0007669"/>
    <property type="project" value="TreeGrafter"/>
</dbReference>
<evidence type="ECO:0000256" key="5">
    <source>
        <dbReference type="ARBA" id="ARBA00022833"/>
    </source>
</evidence>
<dbReference type="CDD" id="cd22249">
    <property type="entry name" value="UDM1_RNF168_RNF169-like"/>
    <property type="match status" value="1"/>
</dbReference>
<evidence type="ECO:0000256" key="9">
    <source>
        <dbReference type="PROSITE-ProRule" id="PRU00042"/>
    </source>
</evidence>
<evidence type="ECO:0000256" key="3">
    <source>
        <dbReference type="ARBA" id="ARBA00022737"/>
    </source>
</evidence>
<dbReference type="PROSITE" id="PS50157">
    <property type="entry name" value="ZINC_FINGER_C2H2_2"/>
    <property type="match status" value="2"/>
</dbReference>
<dbReference type="AlphaFoldDB" id="A0AA35ISH8"/>
<evidence type="ECO:0000256" key="11">
    <source>
        <dbReference type="SAM" id="MobiDB-lite"/>
    </source>
</evidence>
<reference evidence="13" key="1">
    <citation type="submission" date="2022-10" db="EMBL/GenBank/DDBJ databases">
        <authorList>
            <person name="Byrne P K."/>
        </authorList>
    </citation>
    <scope>NUCLEOTIDE SEQUENCE</scope>
    <source>
        <strain evidence="13">IFO1815</strain>
    </source>
</reference>
<dbReference type="GO" id="GO:0045944">
    <property type="term" value="P:positive regulation of transcription by RNA polymerase II"/>
    <property type="evidence" value="ECO:0007669"/>
    <property type="project" value="UniProtKB-ARBA"/>
</dbReference>
<dbReference type="RefSeq" id="XP_056078179.1">
    <property type="nucleotide sequence ID" value="XM_056224240.1"/>
</dbReference>
<keyword evidence="3" id="KW-0677">Repeat</keyword>
<dbReference type="Pfam" id="PF00096">
    <property type="entry name" value="zf-C2H2"/>
    <property type="match status" value="1"/>
</dbReference>
<evidence type="ECO:0000256" key="2">
    <source>
        <dbReference type="ARBA" id="ARBA00022723"/>
    </source>
</evidence>
<accession>A0AA35ISH8</accession>
<organism evidence="13 14">
    <name type="scientific">Saccharomyces mikatae IFO 1815</name>
    <dbReference type="NCBI Taxonomy" id="226126"/>
    <lineage>
        <taxon>Eukaryota</taxon>
        <taxon>Fungi</taxon>
        <taxon>Dikarya</taxon>
        <taxon>Ascomycota</taxon>
        <taxon>Saccharomycotina</taxon>
        <taxon>Saccharomycetes</taxon>
        <taxon>Saccharomycetales</taxon>
        <taxon>Saccharomycetaceae</taxon>
        <taxon>Saccharomyces</taxon>
    </lineage>
</organism>
<name>A0AA35ISH8_SACMI</name>
<dbReference type="PANTHER" id="PTHR19818">
    <property type="entry name" value="ZINC FINGER PROTEIN ZIC AND GLI"/>
    <property type="match status" value="1"/>
</dbReference>
<keyword evidence="8" id="KW-0539">Nucleus</keyword>
<dbReference type="Gene3D" id="3.30.160.60">
    <property type="entry name" value="Classic Zinc Finger"/>
    <property type="match status" value="2"/>
</dbReference>
<feature type="coiled-coil region" evidence="10">
    <location>
        <begin position="190"/>
        <end position="235"/>
    </location>
</feature>
<feature type="region of interest" description="Disordered" evidence="11">
    <location>
        <begin position="239"/>
        <end position="267"/>
    </location>
</feature>
<keyword evidence="14" id="KW-1185">Reference proteome</keyword>
<evidence type="ECO:0000256" key="1">
    <source>
        <dbReference type="ARBA" id="ARBA00004123"/>
    </source>
</evidence>
<dbReference type="SUPFAM" id="SSF57667">
    <property type="entry name" value="beta-beta-alpha zinc fingers"/>
    <property type="match status" value="1"/>
</dbReference>
<protein>
    <recommendedName>
        <fullName evidence="12">C2H2-type domain-containing protein</fullName>
    </recommendedName>
</protein>
<dbReference type="GO" id="GO:0008270">
    <property type="term" value="F:zinc ion binding"/>
    <property type="evidence" value="ECO:0007669"/>
    <property type="project" value="UniProtKB-KW"/>
</dbReference>
<feature type="compositionally biased region" description="Polar residues" evidence="11">
    <location>
        <begin position="293"/>
        <end position="303"/>
    </location>
</feature>
<evidence type="ECO:0000313" key="13">
    <source>
        <dbReference type="EMBL" id="CAI4035059.1"/>
    </source>
</evidence>
<keyword evidence="2" id="KW-0479">Metal-binding</keyword>
<feature type="domain" description="C2H2-type" evidence="12">
    <location>
        <begin position="632"/>
        <end position="661"/>
    </location>
</feature>
<dbReference type="EMBL" id="OX365768">
    <property type="protein sequence ID" value="CAI4035059.1"/>
    <property type="molecule type" value="Genomic_DNA"/>
</dbReference>
<keyword evidence="4 9" id="KW-0863">Zinc-finger</keyword>
<dbReference type="FunFam" id="3.30.160.60:FF:000125">
    <property type="entry name" value="Putative zinc finger protein 143"/>
    <property type="match status" value="1"/>
</dbReference>
<dbReference type="GO" id="GO:0000978">
    <property type="term" value="F:RNA polymerase II cis-regulatory region sequence-specific DNA binding"/>
    <property type="evidence" value="ECO:0007669"/>
    <property type="project" value="UniProtKB-ARBA"/>
</dbReference>
<evidence type="ECO:0000256" key="4">
    <source>
        <dbReference type="ARBA" id="ARBA00022771"/>
    </source>
</evidence>
<keyword evidence="7" id="KW-0804">Transcription</keyword>
<feature type="region of interest" description="Disordered" evidence="11">
    <location>
        <begin position="695"/>
        <end position="714"/>
    </location>
</feature>
<dbReference type="GeneID" id="80919913"/>
<dbReference type="InterPro" id="IPR050329">
    <property type="entry name" value="GLI_C2H2-zinc-finger"/>
</dbReference>
<evidence type="ECO:0000256" key="8">
    <source>
        <dbReference type="ARBA" id="ARBA00023242"/>
    </source>
</evidence>
<feature type="region of interest" description="Disordered" evidence="11">
    <location>
        <begin position="721"/>
        <end position="769"/>
    </location>
</feature>
<feature type="domain" description="C2H2-type" evidence="12">
    <location>
        <begin position="602"/>
        <end position="631"/>
    </location>
</feature>
<feature type="compositionally biased region" description="Basic and acidic residues" evidence="11">
    <location>
        <begin position="733"/>
        <end position="744"/>
    </location>
</feature>
<dbReference type="PANTHER" id="PTHR19818:SF144">
    <property type="entry name" value="METALLOTHIONEIN EXPRESSION ACTIVATOR-RELATED"/>
    <property type="match status" value="1"/>
</dbReference>
<dbReference type="GO" id="GO:0005634">
    <property type="term" value="C:nucleus"/>
    <property type="evidence" value="ECO:0007669"/>
    <property type="project" value="UniProtKB-SubCell"/>
</dbReference>
<evidence type="ECO:0000256" key="6">
    <source>
        <dbReference type="ARBA" id="ARBA00023015"/>
    </source>
</evidence>
<dbReference type="Proteomes" id="UP001161438">
    <property type="component" value="Chromosome 12"/>
</dbReference>
<comment type="subcellular location">
    <subcellularLocation>
        <location evidence="1">Nucleus</location>
    </subcellularLocation>
</comment>
<keyword evidence="6" id="KW-0805">Transcription regulation</keyword>
<evidence type="ECO:0000256" key="7">
    <source>
        <dbReference type="ARBA" id="ARBA00023163"/>
    </source>
</evidence>
<evidence type="ECO:0000256" key="10">
    <source>
        <dbReference type="SAM" id="Coils"/>
    </source>
</evidence>